<evidence type="ECO:0000313" key="4">
    <source>
        <dbReference type="EMBL" id="OVA08286.1"/>
    </source>
</evidence>
<evidence type="ECO:0000256" key="1">
    <source>
        <dbReference type="ARBA" id="ARBA00022737"/>
    </source>
</evidence>
<feature type="compositionally biased region" description="Basic residues" evidence="3">
    <location>
        <begin position="733"/>
        <end position="742"/>
    </location>
</feature>
<gene>
    <name evidence="4" type="ORF">BVC80_209g4</name>
</gene>
<sequence length="742" mass="82679">MAGEKKKKNLCTQQCGRQKGKNRRPGKEHYGFDGGCPPEFSSGTGRFPDKIVKAQNSSKHQNASVPQSSILRKQVDPETTQYFSEIANLFEGSGADLEERLVICGNALEETRGKELELATDYIISHTLQALLEGCDLDQLCGFLQSCAKVFPFIAMDRSGSHVAETALRSLAVHLQDEEAYAVIEETLNKICQVIVVKPVDVMCNRYGSHVLRSLLCLCKGMPLDSSQEFHVTKSSTILAERFNTRETRYGGNNTPHLQRGFPDLLKFLVTGMIECAREEIATLQVDQYSSLVLQTALKLLVGEDQELMNIIPILLGCHGENTEVGNLIQTVAVQETLDLLNDNAYSHLMEVILEVAPEALYNEILTKFFRNMLFEISSHHCGSFVIQALVSSARSQGQMDLIWKELGGKFKELLEIGRSGVVAAILAASQKLRTNEQKCSEALAAAVCSATESSSCIVPRILCLERYICCEDKSNWKWAKGDKMHVLGCLMLQTVFRYPSEFIQPYVTSITSMETTHVLEAAKDAGGGRVLECFLSSNASAKQKRKLIVKLRGHFGELSMRPSGSFTVEKCFMVSNLSLRETITSELLAVRAELSKTKQGPHLLRKLDVDGFAARPDQWRARQESKQTAYKDFYDAFGSSKTKTNESFLVEPSTRLSPPKSVKKMRKEIDRYLDPSSTQSMGSSNFPGLEASMAKLGFSGLKRHHARAEERGGKKFTKLSMDGNKRENKEWRNKKRKAGED</sequence>
<name>A0A200QCR2_MACCD</name>
<dbReference type="OrthoDB" id="392571at2759"/>
<evidence type="ECO:0000256" key="2">
    <source>
        <dbReference type="ARBA" id="ARBA00022845"/>
    </source>
</evidence>
<dbReference type="GO" id="GO:0006417">
    <property type="term" value="P:regulation of translation"/>
    <property type="evidence" value="ECO:0007669"/>
    <property type="project" value="UniProtKB-KW"/>
</dbReference>
<feature type="region of interest" description="Disordered" evidence="3">
    <location>
        <begin position="702"/>
        <end position="742"/>
    </location>
</feature>
<dbReference type="SMART" id="SM00025">
    <property type="entry name" value="Pumilio"/>
    <property type="match status" value="6"/>
</dbReference>
<dbReference type="GO" id="GO:0000447">
    <property type="term" value="P:endonucleolytic cleavage in ITS1 to separate SSU-rRNA from 5.8S rRNA and LSU-rRNA from tricistronic rRNA transcript (SSU-rRNA, 5.8S rRNA, LSU-rRNA)"/>
    <property type="evidence" value="ECO:0007669"/>
    <property type="project" value="TreeGrafter"/>
</dbReference>
<dbReference type="Gene3D" id="1.25.10.10">
    <property type="entry name" value="Leucine-rich Repeat Variant"/>
    <property type="match status" value="2"/>
</dbReference>
<dbReference type="FunCoup" id="A0A200QCR2">
    <property type="interactions" value="3211"/>
</dbReference>
<accession>A0A200QCR2</accession>
<keyword evidence="5" id="KW-1185">Reference proteome</keyword>
<proteinExistence type="predicted"/>
<dbReference type="GO" id="GO:0000480">
    <property type="term" value="P:endonucleolytic cleavage in 5'-ETS of tricistronic rRNA transcript (SSU-rRNA, 5.8S rRNA, LSU-rRNA)"/>
    <property type="evidence" value="ECO:0007669"/>
    <property type="project" value="TreeGrafter"/>
</dbReference>
<dbReference type="InParanoid" id="A0A200QCR2"/>
<dbReference type="InterPro" id="IPR016024">
    <property type="entry name" value="ARM-type_fold"/>
</dbReference>
<dbReference type="GO" id="GO:0030688">
    <property type="term" value="C:preribosome, small subunit precursor"/>
    <property type="evidence" value="ECO:0007669"/>
    <property type="project" value="TreeGrafter"/>
</dbReference>
<dbReference type="GO" id="GO:0030686">
    <property type="term" value="C:90S preribosome"/>
    <property type="evidence" value="ECO:0007669"/>
    <property type="project" value="TreeGrafter"/>
</dbReference>
<dbReference type="OMA" id="HHLVRNF"/>
<dbReference type="EMBL" id="MVGT01002328">
    <property type="protein sequence ID" value="OVA08286.1"/>
    <property type="molecule type" value="Genomic_DNA"/>
</dbReference>
<feature type="region of interest" description="Disordered" evidence="3">
    <location>
        <begin position="1"/>
        <end position="48"/>
    </location>
</feature>
<keyword evidence="2" id="KW-0810">Translation regulation</keyword>
<dbReference type="GO" id="GO:0000472">
    <property type="term" value="P:endonucleolytic cleavage to generate mature 5'-end of SSU-rRNA from (SSU-rRNA, 5.8S rRNA, LSU-rRNA)"/>
    <property type="evidence" value="ECO:0007669"/>
    <property type="project" value="TreeGrafter"/>
</dbReference>
<dbReference type="STRING" id="56857.A0A200QCR2"/>
<dbReference type="InterPro" id="IPR011989">
    <property type="entry name" value="ARM-like"/>
</dbReference>
<dbReference type="GO" id="GO:0005730">
    <property type="term" value="C:nucleolus"/>
    <property type="evidence" value="ECO:0007669"/>
    <property type="project" value="TreeGrafter"/>
</dbReference>
<dbReference type="SUPFAM" id="SSF48371">
    <property type="entry name" value="ARM repeat"/>
    <property type="match status" value="1"/>
</dbReference>
<dbReference type="Proteomes" id="UP000195402">
    <property type="component" value="Unassembled WGS sequence"/>
</dbReference>
<dbReference type="GO" id="GO:0003723">
    <property type="term" value="F:RNA binding"/>
    <property type="evidence" value="ECO:0007669"/>
    <property type="project" value="InterPro"/>
</dbReference>
<reference evidence="4 5" key="1">
    <citation type="journal article" date="2017" name="Mol. Plant">
        <title>The Genome of Medicinal Plant Macleaya cordata Provides New Insights into Benzylisoquinoline Alkaloids Metabolism.</title>
        <authorList>
            <person name="Liu X."/>
            <person name="Liu Y."/>
            <person name="Huang P."/>
            <person name="Ma Y."/>
            <person name="Qing Z."/>
            <person name="Tang Q."/>
            <person name="Cao H."/>
            <person name="Cheng P."/>
            <person name="Zheng Y."/>
            <person name="Yuan Z."/>
            <person name="Zhou Y."/>
            <person name="Liu J."/>
            <person name="Tang Z."/>
            <person name="Zhuo Y."/>
            <person name="Zhang Y."/>
            <person name="Yu L."/>
            <person name="Huang J."/>
            <person name="Yang P."/>
            <person name="Peng Q."/>
            <person name="Zhang J."/>
            <person name="Jiang W."/>
            <person name="Zhang Z."/>
            <person name="Lin K."/>
            <person name="Ro D.K."/>
            <person name="Chen X."/>
            <person name="Xiong X."/>
            <person name="Shang Y."/>
            <person name="Huang S."/>
            <person name="Zeng J."/>
        </authorList>
    </citation>
    <scope>NUCLEOTIDE SEQUENCE [LARGE SCALE GENOMIC DNA]</scope>
    <source>
        <strain evidence="5">cv. BLH2017</strain>
        <tissue evidence="4">Root</tissue>
    </source>
</reference>
<dbReference type="PANTHER" id="PTHR13102:SF0">
    <property type="entry name" value="NUCLEOLAR PROTEIN 9"/>
    <property type="match status" value="1"/>
</dbReference>
<evidence type="ECO:0000313" key="5">
    <source>
        <dbReference type="Proteomes" id="UP000195402"/>
    </source>
</evidence>
<protein>
    <submittedName>
        <fullName evidence="4">Pumilio RNA-binding repeat</fullName>
    </submittedName>
</protein>
<organism evidence="4 5">
    <name type="scientific">Macleaya cordata</name>
    <name type="common">Five-seeded plume-poppy</name>
    <name type="synonym">Bocconia cordata</name>
    <dbReference type="NCBI Taxonomy" id="56857"/>
    <lineage>
        <taxon>Eukaryota</taxon>
        <taxon>Viridiplantae</taxon>
        <taxon>Streptophyta</taxon>
        <taxon>Embryophyta</taxon>
        <taxon>Tracheophyta</taxon>
        <taxon>Spermatophyta</taxon>
        <taxon>Magnoliopsida</taxon>
        <taxon>Ranunculales</taxon>
        <taxon>Papaveraceae</taxon>
        <taxon>Papaveroideae</taxon>
        <taxon>Macleaya</taxon>
    </lineage>
</organism>
<dbReference type="InterPro" id="IPR040000">
    <property type="entry name" value="NOP9"/>
</dbReference>
<dbReference type="PANTHER" id="PTHR13102">
    <property type="entry name" value="NUCLEOLAR PROTEIN 9"/>
    <property type="match status" value="1"/>
</dbReference>
<evidence type="ECO:0000256" key="3">
    <source>
        <dbReference type="SAM" id="MobiDB-lite"/>
    </source>
</evidence>
<dbReference type="InterPro" id="IPR001313">
    <property type="entry name" value="Pumilio_RNA-bd_rpt"/>
</dbReference>
<dbReference type="AlphaFoldDB" id="A0A200QCR2"/>
<keyword evidence="1" id="KW-0677">Repeat</keyword>
<dbReference type="Pfam" id="PF22493">
    <property type="entry name" value="PUF_NOP9"/>
    <property type="match status" value="1"/>
</dbReference>
<dbReference type="GO" id="GO:0000056">
    <property type="term" value="P:ribosomal small subunit export from nucleus"/>
    <property type="evidence" value="ECO:0007669"/>
    <property type="project" value="TreeGrafter"/>
</dbReference>
<comment type="caution">
    <text evidence="4">The sequence shown here is derived from an EMBL/GenBank/DDBJ whole genome shotgun (WGS) entry which is preliminary data.</text>
</comment>